<proteinExistence type="predicted"/>
<feature type="region of interest" description="Disordered" evidence="1">
    <location>
        <begin position="181"/>
        <end position="203"/>
    </location>
</feature>
<protein>
    <submittedName>
        <fullName evidence="2">Uncharacterized protein</fullName>
    </submittedName>
</protein>
<dbReference type="Proteomes" id="UP000192582">
    <property type="component" value="Unassembled WGS sequence"/>
</dbReference>
<evidence type="ECO:0000313" key="3">
    <source>
        <dbReference type="Proteomes" id="UP000192582"/>
    </source>
</evidence>
<name>A0A1W1UJP7_9DEIO</name>
<feature type="compositionally biased region" description="Polar residues" evidence="1">
    <location>
        <begin position="182"/>
        <end position="203"/>
    </location>
</feature>
<accession>A0A1W1UJP7</accession>
<dbReference type="EMBL" id="FWWU01000005">
    <property type="protein sequence ID" value="SMB81338.1"/>
    <property type="molecule type" value="Genomic_DNA"/>
</dbReference>
<reference evidence="2 3" key="1">
    <citation type="submission" date="2017-04" db="EMBL/GenBank/DDBJ databases">
        <authorList>
            <person name="Afonso C.L."/>
            <person name="Miller P.J."/>
            <person name="Scott M.A."/>
            <person name="Spackman E."/>
            <person name="Goraichik I."/>
            <person name="Dimitrov K.M."/>
            <person name="Suarez D.L."/>
            <person name="Swayne D.E."/>
        </authorList>
    </citation>
    <scope>NUCLEOTIDE SEQUENCE [LARGE SCALE GENOMIC DNA]</scope>
    <source>
        <strain evidence="2 3">KR-140</strain>
    </source>
</reference>
<evidence type="ECO:0000256" key="1">
    <source>
        <dbReference type="SAM" id="MobiDB-lite"/>
    </source>
</evidence>
<gene>
    <name evidence="2" type="ORF">SAMN00790413_04545</name>
</gene>
<evidence type="ECO:0000313" key="2">
    <source>
        <dbReference type="EMBL" id="SMB81338.1"/>
    </source>
</evidence>
<organism evidence="2 3">
    <name type="scientific">Deinococcus hopiensis KR-140</name>
    <dbReference type="NCBI Taxonomy" id="695939"/>
    <lineage>
        <taxon>Bacteria</taxon>
        <taxon>Thermotogati</taxon>
        <taxon>Deinococcota</taxon>
        <taxon>Deinococci</taxon>
        <taxon>Deinococcales</taxon>
        <taxon>Deinococcaceae</taxon>
        <taxon>Deinococcus</taxon>
    </lineage>
</organism>
<sequence length="203" mass="22754">MAPAGACPDSPGTHVLPGCLRKKDVLGPDGHAQGRQVLKRLCPPLCSRRAWLWTRHCLCRALRFGRLSGFPFQERHFVGTHLRGTQLDHVHGEEPRGNHPPFSGRVGRVPQDFARRRTDDDARKALTLAVRTKGKDHLVQHRARMRVGLMDLGRQLRQAVDGGRRLRGGHQRPRAWLHLHSPSRSCTSSDRRSGTISSGAIMF</sequence>
<keyword evidence="3" id="KW-1185">Reference proteome</keyword>
<dbReference type="AlphaFoldDB" id="A0A1W1UJP7"/>